<evidence type="ECO:0000256" key="4">
    <source>
        <dbReference type="ARBA" id="ARBA00023123"/>
    </source>
</evidence>
<gene>
    <name evidence="11" type="ORF">SVIM_LOCUS359673</name>
</gene>
<comment type="similarity">
    <text evidence="7">Belongs to the TRAFAC class myosin-kinesin ATPase superfamily. Myosin family.</text>
</comment>
<dbReference type="InterPro" id="IPR001609">
    <property type="entry name" value="Myosin_head_motor_dom-like"/>
</dbReference>
<dbReference type="GO" id="GO:0030048">
    <property type="term" value="P:actin filament-based movement"/>
    <property type="evidence" value="ECO:0007669"/>
    <property type="project" value="UniProtKB-ARBA"/>
</dbReference>
<evidence type="ECO:0000313" key="11">
    <source>
        <dbReference type="EMBL" id="VFU52449.1"/>
    </source>
</evidence>
<organism evidence="11">
    <name type="scientific">Salix viminalis</name>
    <name type="common">Common osier</name>
    <name type="synonym">Basket willow</name>
    <dbReference type="NCBI Taxonomy" id="40686"/>
    <lineage>
        <taxon>Eukaryota</taxon>
        <taxon>Viridiplantae</taxon>
        <taxon>Streptophyta</taxon>
        <taxon>Embryophyta</taxon>
        <taxon>Tracheophyta</taxon>
        <taxon>Spermatophyta</taxon>
        <taxon>Magnoliopsida</taxon>
        <taxon>eudicotyledons</taxon>
        <taxon>Gunneridae</taxon>
        <taxon>Pentapetalae</taxon>
        <taxon>rosids</taxon>
        <taxon>fabids</taxon>
        <taxon>Malpighiales</taxon>
        <taxon>Salicaceae</taxon>
        <taxon>Saliceae</taxon>
        <taxon>Salix</taxon>
    </lineage>
</organism>
<evidence type="ECO:0000259" key="10">
    <source>
        <dbReference type="PROSITE" id="PS51844"/>
    </source>
</evidence>
<dbReference type="Gene3D" id="1.10.10.820">
    <property type="match status" value="1"/>
</dbReference>
<feature type="domain" description="Myosin N-terminal SH3-like" evidence="10">
    <location>
        <begin position="147"/>
        <end position="196"/>
    </location>
</feature>
<dbReference type="GO" id="GO:0007015">
    <property type="term" value="P:actin filament organization"/>
    <property type="evidence" value="ECO:0007669"/>
    <property type="project" value="TreeGrafter"/>
</dbReference>
<comment type="caution">
    <text evidence="7">Lacks conserved residue(s) required for the propagation of feature annotation.</text>
</comment>
<dbReference type="Gene3D" id="3.40.850.10">
    <property type="entry name" value="Kinesin motor domain"/>
    <property type="match status" value="1"/>
</dbReference>
<dbReference type="EMBL" id="CAADRP010001796">
    <property type="protein sequence ID" value="VFU52449.1"/>
    <property type="molecule type" value="Genomic_DNA"/>
</dbReference>
<evidence type="ECO:0000256" key="2">
    <source>
        <dbReference type="ARBA" id="ARBA00022840"/>
    </source>
</evidence>
<sequence length="513" mass="56622">MMLSASPAAVTRSSLEEMLDSLRRRDEALENSKDLPPALPARPASRARLPSARHSLPTDFKVGSNGQVESKVEIRITKVKEDTKRKEKELGYNSGSFGSKKMRKDKKCVDSNPYVEENNERAEGPVMGSVPKGKEPEWDDNIGYFIKKSPRVWCRLPNGQWGPGKIQSTSGDEATVSLSSGAVVKVSTEDLLPANPDVLEGVDDLIQLSYLNEPSVLHNVKHRYARGRIYSKAGPVLIAVNPFKDIPIYGNETLTSYKQKAKDSPHVYAIADAAYNEMMRDDKNQSIIISGESGAGKTETAKYAMQYLAALGCGIDGMEYEILQTNCILEAFGNAKTSRNDNSSRFGKLIEIHFTTSGKICGAKIQTFLLEKSRVVQLANGERSYHIFYQLCAGAPSTLRDRLNLKMAGEYKYLNQSECLVISGVDDGMKFHKLEEALDIVQIRKEDQEQAFAMLAAVLWLGNISFQVVDNENHVEALADEAVNSAARLINCSAQDLILALSTHKIQAGKDSY</sequence>
<keyword evidence="3" id="KW-0112">Calmodulin-binding</keyword>
<dbReference type="Gene3D" id="1.20.120.720">
    <property type="entry name" value="Myosin VI head, motor domain, U50 subdomain"/>
    <property type="match status" value="1"/>
</dbReference>
<dbReference type="GO" id="GO:0051015">
    <property type="term" value="F:actin filament binding"/>
    <property type="evidence" value="ECO:0007669"/>
    <property type="project" value="TreeGrafter"/>
</dbReference>
<dbReference type="GO" id="GO:0005737">
    <property type="term" value="C:cytoplasm"/>
    <property type="evidence" value="ECO:0007669"/>
    <property type="project" value="TreeGrafter"/>
</dbReference>
<feature type="domain" description="Myosin motor" evidence="9">
    <location>
        <begin position="200"/>
        <end position="513"/>
    </location>
</feature>
<dbReference type="InterPro" id="IPR027417">
    <property type="entry name" value="P-loop_NTPase"/>
</dbReference>
<evidence type="ECO:0000259" key="9">
    <source>
        <dbReference type="PROSITE" id="PS51456"/>
    </source>
</evidence>
<dbReference type="PANTHER" id="PTHR13140">
    <property type="entry name" value="MYOSIN"/>
    <property type="match status" value="1"/>
</dbReference>
<evidence type="ECO:0000256" key="6">
    <source>
        <dbReference type="ARBA" id="ARBA00023203"/>
    </source>
</evidence>
<accession>A0A6N2ME12</accession>
<dbReference type="FunFam" id="1.10.10.820:FF:000001">
    <property type="entry name" value="Myosin heavy chain"/>
    <property type="match status" value="1"/>
</dbReference>
<dbReference type="SMART" id="SM00242">
    <property type="entry name" value="MYSc"/>
    <property type="match status" value="1"/>
</dbReference>
<keyword evidence="2 7" id="KW-0067">ATP-binding</keyword>
<dbReference type="Pfam" id="PF25369">
    <property type="entry name" value="SH3_VIII-1_N"/>
    <property type="match status" value="1"/>
</dbReference>
<dbReference type="PROSITE" id="PS51456">
    <property type="entry name" value="MYOSIN_MOTOR"/>
    <property type="match status" value="1"/>
</dbReference>
<name>A0A6N2ME12_SALVM</name>
<dbReference type="GO" id="GO:0016459">
    <property type="term" value="C:myosin complex"/>
    <property type="evidence" value="ECO:0007669"/>
    <property type="project" value="UniProtKB-KW"/>
</dbReference>
<dbReference type="GO" id="GO:0016020">
    <property type="term" value="C:membrane"/>
    <property type="evidence" value="ECO:0007669"/>
    <property type="project" value="TreeGrafter"/>
</dbReference>
<evidence type="ECO:0000256" key="5">
    <source>
        <dbReference type="ARBA" id="ARBA00023175"/>
    </source>
</evidence>
<dbReference type="InterPro" id="IPR057535">
    <property type="entry name" value="MYO1-3_N_SH3"/>
</dbReference>
<evidence type="ECO:0000256" key="8">
    <source>
        <dbReference type="SAM" id="MobiDB-lite"/>
    </source>
</evidence>
<dbReference type="PRINTS" id="PR00193">
    <property type="entry name" value="MYOSINHEAVY"/>
</dbReference>
<dbReference type="PANTHER" id="PTHR13140:SF706">
    <property type="entry name" value="DILUTE CLASS UNCONVENTIONAL MYOSIN, ISOFORM C"/>
    <property type="match status" value="1"/>
</dbReference>
<evidence type="ECO:0000256" key="7">
    <source>
        <dbReference type="PROSITE-ProRule" id="PRU00782"/>
    </source>
</evidence>
<protein>
    <recommendedName>
        <fullName evidence="12">Myosin motor domain-containing protein</fullName>
    </recommendedName>
</protein>
<reference evidence="11" key="1">
    <citation type="submission" date="2019-03" db="EMBL/GenBank/DDBJ databases">
        <authorList>
            <person name="Mank J."/>
            <person name="Almeida P."/>
        </authorList>
    </citation>
    <scope>NUCLEOTIDE SEQUENCE</scope>
    <source>
        <strain evidence="11">78183</strain>
    </source>
</reference>
<keyword evidence="5 7" id="KW-0505">Motor protein</keyword>
<dbReference type="GO" id="GO:0005516">
    <property type="term" value="F:calmodulin binding"/>
    <property type="evidence" value="ECO:0007669"/>
    <property type="project" value="UniProtKB-KW"/>
</dbReference>
<dbReference type="SUPFAM" id="SSF52540">
    <property type="entry name" value="P-loop containing nucleoside triphosphate hydrolases"/>
    <property type="match status" value="1"/>
</dbReference>
<feature type="region of interest" description="Disordered" evidence="8">
    <location>
        <begin position="1"/>
        <end position="64"/>
    </location>
</feature>
<keyword evidence="1 7" id="KW-0547">Nucleotide-binding</keyword>
<dbReference type="InterPro" id="IPR036961">
    <property type="entry name" value="Kinesin_motor_dom_sf"/>
</dbReference>
<dbReference type="GO" id="GO:0005524">
    <property type="term" value="F:ATP binding"/>
    <property type="evidence" value="ECO:0007669"/>
    <property type="project" value="UniProtKB-UniRule"/>
</dbReference>
<feature type="compositionally biased region" description="Basic and acidic residues" evidence="8">
    <location>
        <begin position="20"/>
        <end position="33"/>
    </location>
</feature>
<feature type="compositionally biased region" description="Low complexity" evidence="8">
    <location>
        <begin position="41"/>
        <end position="55"/>
    </location>
</feature>
<keyword evidence="6 7" id="KW-0009">Actin-binding</keyword>
<dbReference type="PROSITE" id="PS51844">
    <property type="entry name" value="SH3_LIKE"/>
    <property type="match status" value="1"/>
</dbReference>
<evidence type="ECO:0000256" key="3">
    <source>
        <dbReference type="ARBA" id="ARBA00022860"/>
    </source>
</evidence>
<dbReference type="AlphaFoldDB" id="A0A6N2ME12"/>
<dbReference type="Pfam" id="PF00063">
    <property type="entry name" value="Myosin_head"/>
    <property type="match status" value="1"/>
</dbReference>
<dbReference type="InterPro" id="IPR004009">
    <property type="entry name" value="SH3_Myosin"/>
</dbReference>
<evidence type="ECO:0000256" key="1">
    <source>
        <dbReference type="ARBA" id="ARBA00022741"/>
    </source>
</evidence>
<keyword evidence="4 7" id="KW-0518">Myosin</keyword>
<evidence type="ECO:0008006" key="12">
    <source>
        <dbReference type="Google" id="ProtNLM"/>
    </source>
</evidence>
<feature type="region of interest" description="Disordered" evidence="8">
    <location>
        <begin position="90"/>
        <end position="110"/>
    </location>
</feature>
<feature type="binding site" evidence="7">
    <location>
        <begin position="291"/>
        <end position="298"/>
    </location>
    <ligand>
        <name>ATP</name>
        <dbReference type="ChEBI" id="CHEBI:30616"/>
    </ligand>
</feature>
<proteinExistence type="inferred from homology"/>
<dbReference type="GO" id="GO:0000146">
    <property type="term" value="F:microfilament motor activity"/>
    <property type="evidence" value="ECO:0007669"/>
    <property type="project" value="TreeGrafter"/>
</dbReference>